<dbReference type="Gene3D" id="3.90.950.10">
    <property type="match status" value="1"/>
</dbReference>
<comment type="catalytic activity">
    <reaction evidence="13">
        <text>XTP + H2O = XMP + diphosphate + H(+)</text>
        <dbReference type="Rhea" id="RHEA:28610"/>
        <dbReference type="ChEBI" id="CHEBI:15377"/>
        <dbReference type="ChEBI" id="CHEBI:15378"/>
        <dbReference type="ChEBI" id="CHEBI:33019"/>
        <dbReference type="ChEBI" id="CHEBI:57464"/>
        <dbReference type="ChEBI" id="CHEBI:61314"/>
        <dbReference type="EC" id="3.6.1.66"/>
    </reaction>
</comment>
<comment type="caution">
    <text evidence="13">Lacks conserved residue(s) required for the propagation of feature annotation.</text>
</comment>
<dbReference type="GO" id="GO:0009117">
    <property type="term" value="P:nucleotide metabolic process"/>
    <property type="evidence" value="ECO:0007669"/>
    <property type="project" value="UniProtKB-KW"/>
</dbReference>
<dbReference type="HAMAP" id="MF_03148">
    <property type="entry name" value="HAM1_NTPase"/>
    <property type="match status" value="1"/>
</dbReference>
<evidence type="ECO:0000256" key="13">
    <source>
        <dbReference type="HAMAP-Rule" id="MF_03148"/>
    </source>
</evidence>
<comment type="catalytic activity">
    <reaction evidence="10">
        <text>ITP + H2O = IMP + diphosphate + H(+)</text>
        <dbReference type="Rhea" id="RHEA:29399"/>
        <dbReference type="ChEBI" id="CHEBI:15377"/>
        <dbReference type="ChEBI" id="CHEBI:15378"/>
        <dbReference type="ChEBI" id="CHEBI:33019"/>
        <dbReference type="ChEBI" id="CHEBI:58053"/>
        <dbReference type="ChEBI" id="CHEBI:61402"/>
        <dbReference type="EC" id="3.6.1.66"/>
    </reaction>
    <physiologicalReaction direction="left-to-right" evidence="10">
        <dbReference type="Rhea" id="RHEA:29400"/>
    </physiologicalReaction>
</comment>
<evidence type="ECO:0000256" key="1">
    <source>
        <dbReference type="ARBA" id="ARBA00004496"/>
    </source>
</evidence>
<dbReference type="GO" id="GO:0005737">
    <property type="term" value="C:cytoplasm"/>
    <property type="evidence" value="ECO:0007669"/>
    <property type="project" value="UniProtKB-SubCell"/>
</dbReference>
<dbReference type="PANTHER" id="PTHR11067:SF9">
    <property type="entry name" value="INOSINE TRIPHOSPHATE PYROPHOSPHATASE"/>
    <property type="match status" value="1"/>
</dbReference>
<accession>E4X333</accession>
<keyword evidence="4 13" id="KW-0479">Metal-binding</keyword>
<dbReference type="GO" id="GO:0036222">
    <property type="term" value="F:XTP diphosphatase activity"/>
    <property type="evidence" value="ECO:0007669"/>
    <property type="project" value="UniProtKB-UniRule"/>
</dbReference>
<keyword evidence="15" id="KW-1185">Reference proteome</keyword>
<comment type="function">
    <text evidence="13">Pyrophosphatase that hydrolyzes non-canonical purine nucleotides such as inosine triphosphate (ITP), deoxyinosine triphosphate (dITP) or xanthosine 5'-triphosphate (XTP) to their respective monophosphate derivatives. The enzyme does not distinguish between the deoxy- and ribose forms. Probably excludes non-canonical purines from RNA and DNA precursor pools, thus preventing their incorporation into RNA and DNA and avoiding chromosomal lesions.</text>
</comment>
<keyword evidence="7 13" id="KW-0460">Magnesium</keyword>
<feature type="binding site" evidence="13">
    <location>
        <begin position="142"/>
        <end position="145"/>
    </location>
    <ligand>
        <name>ITP</name>
        <dbReference type="ChEBI" id="CHEBI:61402"/>
    </ligand>
</feature>
<reference evidence="14" key="1">
    <citation type="journal article" date="2010" name="Science">
        <title>Plasticity of animal genome architecture unmasked by rapid evolution of a pelagic tunicate.</title>
        <authorList>
            <person name="Denoeud F."/>
            <person name="Henriet S."/>
            <person name="Mungpakdee S."/>
            <person name="Aury J.M."/>
            <person name="Da Silva C."/>
            <person name="Brinkmann H."/>
            <person name="Mikhaleva J."/>
            <person name="Olsen L.C."/>
            <person name="Jubin C."/>
            <person name="Canestro C."/>
            <person name="Bouquet J.M."/>
            <person name="Danks G."/>
            <person name="Poulain J."/>
            <person name="Campsteijn C."/>
            <person name="Adamski M."/>
            <person name="Cross I."/>
            <person name="Yadetie F."/>
            <person name="Muffato M."/>
            <person name="Louis A."/>
            <person name="Butcher S."/>
            <person name="Tsagkogeorga G."/>
            <person name="Konrad A."/>
            <person name="Singh S."/>
            <person name="Jensen M.F."/>
            <person name="Cong E.H."/>
            <person name="Eikeseth-Otteraa H."/>
            <person name="Noel B."/>
            <person name="Anthouard V."/>
            <person name="Porcel B.M."/>
            <person name="Kachouri-Lafond R."/>
            <person name="Nishino A."/>
            <person name="Ugolini M."/>
            <person name="Chourrout P."/>
            <person name="Nishida H."/>
            <person name="Aasland R."/>
            <person name="Huzurbazar S."/>
            <person name="Westhof E."/>
            <person name="Delsuc F."/>
            <person name="Lehrach H."/>
            <person name="Reinhardt R."/>
            <person name="Weissenbach J."/>
            <person name="Roy S.W."/>
            <person name="Artiguenave F."/>
            <person name="Postlethwait J.H."/>
            <person name="Manak J.R."/>
            <person name="Thompson E.M."/>
            <person name="Jaillon O."/>
            <person name="Du Pasquier L."/>
            <person name="Boudinot P."/>
            <person name="Liberles D.A."/>
            <person name="Volff J.N."/>
            <person name="Philippe H."/>
            <person name="Lenhard B."/>
            <person name="Roest Crollius H."/>
            <person name="Wincker P."/>
            <person name="Chourrout D."/>
        </authorList>
    </citation>
    <scope>NUCLEOTIDE SEQUENCE [LARGE SCALE GENOMIC DNA]</scope>
</reference>
<evidence type="ECO:0000256" key="6">
    <source>
        <dbReference type="ARBA" id="ARBA00022801"/>
    </source>
</evidence>
<dbReference type="EMBL" id="FN653023">
    <property type="protein sequence ID" value="CBY18037.1"/>
    <property type="molecule type" value="Genomic_DNA"/>
</dbReference>
<dbReference type="CDD" id="cd00515">
    <property type="entry name" value="HAM1"/>
    <property type="match status" value="1"/>
</dbReference>
<evidence type="ECO:0000256" key="5">
    <source>
        <dbReference type="ARBA" id="ARBA00022741"/>
    </source>
</evidence>
<evidence type="ECO:0000256" key="4">
    <source>
        <dbReference type="ARBA" id="ARBA00022723"/>
    </source>
</evidence>
<dbReference type="InterPro" id="IPR029001">
    <property type="entry name" value="ITPase-like_fam"/>
</dbReference>
<dbReference type="Proteomes" id="UP000001307">
    <property type="component" value="Unassembled WGS sequence"/>
</dbReference>
<evidence type="ECO:0000256" key="7">
    <source>
        <dbReference type="ARBA" id="ARBA00022842"/>
    </source>
</evidence>
<dbReference type="GO" id="GO:0035870">
    <property type="term" value="F:dITP diphosphatase activity"/>
    <property type="evidence" value="ECO:0007669"/>
    <property type="project" value="UniProtKB-UniRule"/>
</dbReference>
<keyword evidence="6 13" id="KW-0378">Hydrolase</keyword>
<dbReference type="InterPro" id="IPR002637">
    <property type="entry name" value="RdgB/HAM1"/>
</dbReference>
<dbReference type="AlphaFoldDB" id="E4X333"/>
<evidence type="ECO:0000256" key="11">
    <source>
        <dbReference type="ARBA" id="ARBA00093255"/>
    </source>
</evidence>
<name>E4X333_OIKDI</name>
<sequence>MKRILNFLFQTKIRTKRAPNVVIDRVNIDLPEYQGSVEEVARAKCMSAWEHLKKEGKTNVRVIVEDTALCFSALGGLPGVYIKWFLKELKPEGLHRMLAGFDDKSAQAMCTFAVMSDEMQEPELFQGICPGQIVVPRGETSFGWDPCFQPDHDSGHTFAEMDKNVKNGISHRSKALEKVINYFVTNPN</sequence>
<evidence type="ECO:0000313" key="14">
    <source>
        <dbReference type="EMBL" id="CBY18037.1"/>
    </source>
</evidence>
<dbReference type="FunCoup" id="E4X333">
    <property type="interactions" value="545"/>
</dbReference>
<feature type="binding site" evidence="13">
    <location>
        <position position="32"/>
    </location>
    <ligand>
        <name>Mg(2+)</name>
        <dbReference type="ChEBI" id="CHEBI:18420"/>
    </ligand>
</feature>
<comment type="subcellular location">
    <subcellularLocation>
        <location evidence="1 13">Cytoplasm</location>
    </subcellularLocation>
</comment>
<dbReference type="EC" id="3.6.1.66" evidence="13"/>
<dbReference type="InterPro" id="IPR027502">
    <property type="entry name" value="ITPase"/>
</dbReference>
<keyword evidence="5 13" id="KW-0547">Nucleotide-binding</keyword>
<dbReference type="GO" id="GO:0036220">
    <property type="term" value="F:ITP diphosphatase activity"/>
    <property type="evidence" value="ECO:0007669"/>
    <property type="project" value="UniProtKB-UniRule"/>
</dbReference>
<keyword evidence="13" id="KW-0464">Manganese</keyword>
<comment type="catalytic activity">
    <reaction evidence="11">
        <text>dITP + H2O = dIMP + diphosphate + H(+)</text>
        <dbReference type="Rhea" id="RHEA:28342"/>
        <dbReference type="ChEBI" id="CHEBI:15377"/>
        <dbReference type="ChEBI" id="CHEBI:15378"/>
        <dbReference type="ChEBI" id="CHEBI:33019"/>
        <dbReference type="ChEBI" id="CHEBI:61194"/>
        <dbReference type="ChEBI" id="CHEBI:61382"/>
        <dbReference type="EC" id="3.6.1.66"/>
    </reaction>
    <physiologicalReaction direction="left-to-right" evidence="11">
        <dbReference type="Rhea" id="RHEA:28343"/>
    </physiologicalReaction>
</comment>
<evidence type="ECO:0000256" key="8">
    <source>
        <dbReference type="ARBA" id="ARBA00023080"/>
    </source>
</evidence>
<dbReference type="OrthoDB" id="6288734at2759"/>
<gene>
    <name evidence="14" type="ORF">GSOID_T00017669001</name>
</gene>
<evidence type="ECO:0000313" key="15">
    <source>
        <dbReference type="Proteomes" id="UP000001307"/>
    </source>
</evidence>
<evidence type="ECO:0000256" key="12">
    <source>
        <dbReference type="ARBA" id="ARBA00093271"/>
    </source>
</evidence>
<dbReference type="FunFam" id="3.90.950.10:FF:000003">
    <property type="entry name" value="Inosine triphosphate pyrophosphatase"/>
    <property type="match status" value="1"/>
</dbReference>
<dbReference type="GO" id="GO:0000166">
    <property type="term" value="F:nucleotide binding"/>
    <property type="evidence" value="ECO:0007669"/>
    <property type="project" value="UniProtKB-KW"/>
</dbReference>
<evidence type="ECO:0000256" key="3">
    <source>
        <dbReference type="ARBA" id="ARBA00022490"/>
    </source>
</evidence>
<dbReference type="Pfam" id="PF01725">
    <property type="entry name" value="Ham1p_like"/>
    <property type="match status" value="1"/>
</dbReference>
<dbReference type="SUPFAM" id="SSF52972">
    <property type="entry name" value="ITPase-like"/>
    <property type="match status" value="1"/>
</dbReference>
<feature type="binding site" evidence="13">
    <location>
        <position position="166"/>
    </location>
    <ligand>
        <name>ITP</name>
        <dbReference type="ChEBI" id="CHEBI:61402"/>
    </ligand>
</feature>
<comment type="function">
    <text evidence="9">Pyrophosphatase that hydrolyzes the non-canonical purine nucleotides inosine triphosphate (ITP), deoxyinosine triphosphate (dITP) as well as 2'-deoxy-N-6-hydroxylaminopurine triphosphate (dHAPTP) and xanthosine 5'-triphosphate (XTP) to their respective monophosphate derivatives. The enzyme does not distinguish between the deoxy- and ribose forms. Probably excludes non-canonical purines from RNA and DNA precursor pools, thus preventing their incorporation into RNA and DNA and avoiding chromosomal lesions.</text>
</comment>
<feature type="binding site" evidence="13">
    <location>
        <position position="66"/>
    </location>
    <ligand>
        <name>Mg(2+)</name>
        <dbReference type="ChEBI" id="CHEBI:18420"/>
    </ligand>
</feature>
<comment type="catalytic activity">
    <reaction evidence="12">
        <text>N(6)-hydroxy-dATP + H2O = N(6)-hydroxy-dAMP + diphosphate + H(+)</text>
        <dbReference type="Rhea" id="RHEA:83971"/>
        <dbReference type="ChEBI" id="CHEBI:15377"/>
        <dbReference type="ChEBI" id="CHEBI:15378"/>
        <dbReference type="ChEBI" id="CHEBI:33019"/>
        <dbReference type="ChEBI" id="CHEBI:233529"/>
        <dbReference type="ChEBI" id="CHEBI:233530"/>
    </reaction>
    <physiologicalReaction direction="left-to-right" evidence="12">
        <dbReference type="Rhea" id="RHEA:83972"/>
    </physiologicalReaction>
</comment>
<dbReference type="PANTHER" id="PTHR11067">
    <property type="entry name" value="INOSINE TRIPHOSPHATE PYROPHOSPHATASE/HAM1 PROTEIN"/>
    <property type="match status" value="1"/>
</dbReference>
<comment type="subunit">
    <text evidence="13">Homodimer.</text>
</comment>
<evidence type="ECO:0000256" key="2">
    <source>
        <dbReference type="ARBA" id="ARBA00008023"/>
    </source>
</evidence>
<feature type="binding site" evidence="13">
    <location>
        <begin position="66"/>
        <end position="67"/>
    </location>
    <ligand>
        <name>ITP</name>
        <dbReference type="ChEBI" id="CHEBI:61402"/>
    </ligand>
</feature>
<feature type="binding site" evidence="13">
    <location>
        <begin position="171"/>
        <end position="172"/>
    </location>
    <ligand>
        <name>ITP</name>
        <dbReference type="ChEBI" id="CHEBI:61402"/>
    </ligand>
</feature>
<proteinExistence type="inferred from homology"/>
<evidence type="ECO:0000256" key="9">
    <source>
        <dbReference type="ARBA" id="ARBA00054940"/>
    </source>
</evidence>
<comment type="cofactor">
    <cofactor evidence="13">
        <name>Mg(2+)</name>
        <dbReference type="ChEBI" id="CHEBI:18420"/>
    </cofactor>
    <cofactor evidence="13">
        <name>Mn(2+)</name>
        <dbReference type="ChEBI" id="CHEBI:29035"/>
    </cofactor>
    <text evidence="13">Binds 1 divalent metal cation per subunit; can use either Mg(2+) or Mn(2+).</text>
</comment>
<keyword evidence="8 13" id="KW-0546">Nucleotide metabolism</keyword>
<keyword evidence="3 13" id="KW-0963">Cytoplasm</keyword>
<dbReference type="GO" id="GO:0009204">
    <property type="term" value="P:deoxyribonucleoside triphosphate catabolic process"/>
    <property type="evidence" value="ECO:0007669"/>
    <property type="project" value="UniProtKB-UniRule"/>
</dbReference>
<feature type="binding site" evidence="13">
    <location>
        <position position="44"/>
    </location>
    <ligand>
        <name>ITP</name>
        <dbReference type="ChEBI" id="CHEBI:61402"/>
    </ligand>
</feature>
<dbReference type="InParanoid" id="E4X333"/>
<dbReference type="GO" id="GO:0046872">
    <property type="term" value="F:metal ion binding"/>
    <property type="evidence" value="ECO:0007669"/>
    <property type="project" value="UniProtKB-KW"/>
</dbReference>
<protein>
    <recommendedName>
        <fullName evidence="13">Inosine triphosphate pyrophosphatase</fullName>
        <shortName evidence="13">ITPase</shortName>
        <shortName evidence="13">Inosine triphosphatase</shortName>
        <ecNumber evidence="13">3.6.1.66</ecNumber>
    </recommendedName>
    <alternativeName>
        <fullName evidence="13">Non-canonical purine NTP pyrophosphatase</fullName>
    </alternativeName>
    <alternativeName>
        <fullName evidence="13">Non-standard purine NTP pyrophosphatase</fullName>
    </alternativeName>
    <alternativeName>
        <fullName evidence="13">Nucleoside-triphosphate diphosphatase</fullName>
    </alternativeName>
    <alternativeName>
        <fullName evidence="13">Nucleoside-triphosphate pyrophosphatase</fullName>
        <shortName evidence="13">NTPase</shortName>
    </alternativeName>
    <alternativeName>
        <fullName evidence="13">XTP/dITP diphosphatase</fullName>
    </alternativeName>
</protein>
<comment type="similarity">
    <text evidence="2 13">Belongs to the HAM1 NTPase family.</text>
</comment>
<evidence type="ECO:0000256" key="10">
    <source>
        <dbReference type="ARBA" id="ARBA00093218"/>
    </source>
</evidence>
<organism evidence="14">
    <name type="scientific">Oikopleura dioica</name>
    <name type="common">Tunicate</name>
    <dbReference type="NCBI Taxonomy" id="34765"/>
    <lineage>
        <taxon>Eukaryota</taxon>
        <taxon>Metazoa</taxon>
        <taxon>Chordata</taxon>
        <taxon>Tunicata</taxon>
        <taxon>Appendicularia</taxon>
        <taxon>Copelata</taxon>
        <taxon>Oikopleuridae</taxon>
        <taxon>Oikopleura</taxon>
    </lineage>
</organism>